<accession>A0A7J7JX12</accession>
<keyword evidence="6" id="KW-1185">Reference proteome</keyword>
<dbReference type="GO" id="GO:0006396">
    <property type="term" value="P:RNA processing"/>
    <property type="evidence" value="ECO:0007669"/>
    <property type="project" value="InterPro"/>
</dbReference>
<evidence type="ECO:0000259" key="4">
    <source>
        <dbReference type="PROSITE" id="PS51391"/>
    </source>
</evidence>
<feature type="region of interest" description="Disordered" evidence="2">
    <location>
        <begin position="360"/>
        <end position="404"/>
    </location>
</feature>
<gene>
    <name evidence="5" type="ORF">EB796_010726</name>
</gene>
<name>A0A7J7JX12_BUGNE</name>
<dbReference type="Pfam" id="PF01805">
    <property type="entry name" value="Surp"/>
    <property type="match status" value="1"/>
</dbReference>
<feature type="compositionally biased region" description="Polar residues" evidence="2">
    <location>
        <begin position="289"/>
        <end position="311"/>
    </location>
</feature>
<evidence type="ECO:0000256" key="1">
    <source>
        <dbReference type="ARBA" id="ARBA00022884"/>
    </source>
</evidence>
<evidence type="ECO:0000313" key="5">
    <source>
        <dbReference type="EMBL" id="KAF6030959.1"/>
    </source>
</evidence>
<dbReference type="InterPro" id="IPR035967">
    <property type="entry name" value="SWAP/Surp_sf"/>
</dbReference>
<dbReference type="SMART" id="SM00648">
    <property type="entry name" value="SWAP"/>
    <property type="match status" value="1"/>
</dbReference>
<protein>
    <submittedName>
        <fullName evidence="5">U2SURP</fullName>
    </submittedName>
</protein>
<dbReference type="EMBL" id="VXIV02001650">
    <property type="protein sequence ID" value="KAF6030959.1"/>
    <property type="molecule type" value="Genomic_DNA"/>
</dbReference>
<dbReference type="InterPro" id="IPR008942">
    <property type="entry name" value="ENTH_VHS"/>
</dbReference>
<dbReference type="SUPFAM" id="SSF48464">
    <property type="entry name" value="ENTH/VHS domain"/>
    <property type="match status" value="1"/>
</dbReference>
<dbReference type="SUPFAM" id="SSF109905">
    <property type="entry name" value="Surp module (SWAP domain)"/>
    <property type="match status" value="1"/>
</dbReference>
<dbReference type="CDD" id="cd21370">
    <property type="entry name" value="cwf21_SR140"/>
    <property type="match status" value="1"/>
</dbReference>
<evidence type="ECO:0000313" key="6">
    <source>
        <dbReference type="Proteomes" id="UP000593567"/>
    </source>
</evidence>
<dbReference type="SMART" id="SM01115">
    <property type="entry name" value="cwf21"/>
    <property type="match status" value="1"/>
</dbReference>
<keyword evidence="1" id="KW-0694">RNA-binding</keyword>
<dbReference type="PROSITE" id="PS51391">
    <property type="entry name" value="CID"/>
    <property type="match status" value="1"/>
</dbReference>
<dbReference type="Gene3D" id="1.10.10.790">
    <property type="entry name" value="Surp module"/>
    <property type="match status" value="1"/>
</dbReference>
<dbReference type="InterPro" id="IPR047488">
    <property type="entry name" value="SR140_cwf21"/>
</dbReference>
<evidence type="ECO:0000259" key="3">
    <source>
        <dbReference type="PROSITE" id="PS50128"/>
    </source>
</evidence>
<dbReference type="PANTHER" id="PTHR23140:SF0">
    <property type="entry name" value="U2 SNRNP-ASSOCIATED SURP MOTIF-CONTAINING PROTEIN"/>
    <property type="match status" value="1"/>
</dbReference>
<feature type="region of interest" description="Disordered" evidence="2">
    <location>
        <begin position="260"/>
        <end position="344"/>
    </location>
</feature>
<dbReference type="InterPro" id="IPR051485">
    <property type="entry name" value="SR-CTD_assoc_factor"/>
</dbReference>
<dbReference type="InterPro" id="IPR013170">
    <property type="entry name" value="mRNA_splic_Cwf21_dom"/>
</dbReference>
<dbReference type="Pfam" id="PF04818">
    <property type="entry name" value="CID"/>
    <property type="match status" value="1"/>
</dbReference>
<dbReference type="AlphaFoldDB" id="A0A7J7JX12"/>
<feature type="domain" description="CID" evidence="4">
    <location>
        <begin position="108"/>
        <end position="253"/>
    </location>
</feature>
<dbReference type="Gene3D" id="6.10.140.420">
    <property type="match status" value="1"/>
</dbReference>
<dbReference type="Pfam" id="PF08312">
    <property type="entry name" value="cwf21"/>
    <property type="match status" value="1"/>
</dbReference>
<dbReference type="PANTHER" id="PTHR23140">
    <property type="entry name" value="RNA PROCESSING PROTEIN LD23810P"/>
    <property type="match status" value="1"/>
</dbReference>
<organism evidence="5 6">
    <name type="scientific">Bugula neritina</name>
    <name type="common">Brown bryozoan</name>
    <name type="synonym">Sertularia neritina</name>
    <dbReference type="NCBI Taxonomy" id="10212"/>
    <lineage>
        <taxon>Eukaryota</taxon>
        <taxon>Metazoa</taxon>
        <taxon>Spiralia</taxon>
        <taxon>Lophotrochozoa</taxon>
        <taxon>Bryozoa</taxon>
        <taxon>Gymnolaemata</taxon>
        <taxon>Cheilostomatida</taxon>
        <taxon>Flustrina</taxon>
        <taxon>Buguloidea</taxon>
        <taxon>Bugulidae</taxon>
        <taxon>Bugula</taxon>
    </lineage>
</organism>
<dbReference type="PROSITE" id="PS50128">
    <property type="entry name" value="SURP"/>
    <property type="match status" value="1"/>
</dbReference>
<sequence length="569" mass="64490">MLLCLIHRMVEYVVREGPLFEAMIMNKEMNNPRFRFLFDNQTPAHTYYRWKLFSILQGDEPHVWKTKPFQMFEGGSYWIPPKMNPYMQKQIKDSSSKTNAPQSKKPVLSERQRDRLGDILREITSDRIKIGEAMVWCLEHADSAEEVVEIITDSLSIPDTQLPKKLARLYIVCDILYNSSAKLPNVSYYRKYFEPALPSIFKSFNETYENIEGRLTAENFKQKVMNCFRTWEEWVIYPIDHLIKCQNIFLGLFQGEGEKEEDVDGAPISPHAVERDNSNDIDGMPIDSKASSSIDGEPINNASANGVGRQTSLDDEDIDGTPVNANNDRVAPHSVPEKPKFATSKWETVDEEVVKAQAMTTSKWEMLEDTTTKQSNDDSGEDIDGAPLNSGDCSPEDDNEASATSLSGLSALTAAYTPKDAKPKLEMTERRRSKLRDIEVKVVKYQDELEAGRRSRKSHMTISDQVEAYRKKLLQKTRSAHQVTPGVKRRRNMNALDHLRPADALIEGQDQGQTAGQVVGADLDQGLEVLEGVRGHDQGQLTSMIATKRIGDELCIYKITWNLQHVHVT</sequence>
<reference evidence="5" key="1">
    <citation type="submission" date="2020-06" db="EMBL/GenBank/DDBJ databases">
        <title>Draft genome of Bugula neritina, a colonial animal packing powerful symbionts and potential medicines.</title>
        <authorList>
            <person name="Rayko M."/>
        </authorList>
    </citation>
    <scope>NUCLEOTIDE SEQUENCE [LARGE SCALE GENOMIC DNA]</scope>
    <source>
        <strain evidence="5">Kwan_BN1</strain>
    </source>
</reference>
<dbReference type="GO" id="GO:0005634">
    <property type="term" value="C:nucleus"/>
    <property type="evidence" value="ECO:0007669"/>
    <property type="project" value="TreeGrafter"/>
</dbReference>
<dbReference type="InterPro" id="IPR006569">
    <property type="entry name" value="CID_dom"/>
</dbReference>
<proteinExistence type="predicted"/>
<feature type="region of interest" description="Disordered" evidence="2">
    <location>
        <begin position="90"/>
        <end position="110"/>
    </location>
</feature>
<dbReference type="SMART" id="SM00582">
    <property type="entry name" value="RPR"/>
    <property type="match status" value="1"/>
</dbReference>
<evidence type="ECO:0000256" key="2">
    <source>
        <dbReference type="SAM" id="MobiDB-lite"/>
    </source>
</evidence>
<dbReference type="Proteomes" id="UP000593567">
    <property type="component" value="Unassembled WGS sequence"/>
</dbReference>
<feature type="domain" description="SURP motif" evidence="3">
    <location>
        <begin position="5"/>
        <end position="48"/>
    </location>
</feature>
<dbReference type="Gene3D" id="1.25.40.90">
    <property type="match status" value="1"/>
</dbReference>
<dbReference type="InterPro" id="IPR000061">
    <property type="entry name" value="Surp"/>
</dbReference>
<comment type="caution">
    <text evidence="5">The sequence shown here is derived from an EMBL/GenBank/DDBJ whole genome shotgun (WGS) entry which is preliminary data.</text>
</comment>
<dbReference type="GO" id="GO:0003723">
    <property type="term" value="F:RNA binding"/>
    <property type="evidence" value="ECO:0007669"/>
    <property type="project" value="UniProtKB-KW"/>
</dbReference>
<dbReference type="OrthoDB" id="377209at2759"/>